<dbReference type="Proteomes" id="UP001164390">
    <property type="component" value="Chromosome"/>
</dbReference>
<evidence type="ECO:0000313" key="7">
    <source>
        <dbReference type="Proteomes" id="UP001164390"/>
    </source>
</evidence>
<dbReference type="AlphaFoldDB" id="A0AA46TL40"/>
<keyword evidence="7" id="KW-1185">Reference proteome</keyword>
<name>A0AA46TL40_9ACTN</name>
<dbReference type="RefSeq" id="WP_271636261.1">
    <property type="nucleotide sequence ID" value="NZ_CP094970.1"/>
</dbReference>
<dbReference type="Pfam" id="PF18085">
    <property type="entry name" value="Mak_N_cap"/>
    <property type="match status" value="1"/>
</dbReference>
<organism evidence="6 7">
    <name type="scientific">Solicola gregarius</name>
    <dbReference type="NCBI Taxonomy" id="2908642"/>
    <lineage>
        <taxon>Bacteria</taxon>
        <taxon>Bacillati</taxon>
        <taxon>Actinomycetota</taxon>
        <taxon>Actinomycetes</taxon>
        <taxon>Propionibacteriales</taxon>
        <taxon>Nocardioidaceae</taxon>
        <taxon>Solicola</taxon>
    </lineage>
</organism>
<dbReference type="GO" id="GO:0016301">
    <property type="term" value="F:kinase activity"/>
    <property type="evidence" value="ECO:0007669"/>
    <property type="project" value="UniProtKB-KW"/>
</dbReference>
<gene>
    <name evidence="6" type="ORF">L0C25_09540</name>
</gene>
<evidence type="ECO:0000256" key="3">
    <source>
        <dbReference type="ARBA" id="ARBA00022777"/>
    </source>
</evidence>
<keyword evidence="2" id="KW-0547">Nucleotide-binding</keyword>
<dbReference type="NCBIfam" id="NF047744">
    <property type="entry name" value="CG0192_rel"/>
    <property type="match status" value="1"/>
</dbReference>
<sequence>MATIHRAQIRPTKIELLAGWLPDQPWYAAETDTELRAVGAYRFDDPAGEVGIESHLVRAGDGPVLHVPLTYRGAPLPGADAHLIDTMEHSVLGRRWVYDACGDPVYVTALAETILGRRTQAVEYLEVEGQGEPREPTAVVAGTGGDGDAPSDLSADALTATTAETVTVCRTPTVELRVQRVIDPAATPDGARLTGTWAGQSDPALLATARFS</sequence>
<dbReference type="EMBL" id="CP094970">
    <property type="protein sequence ID" value="UYM07297.1"/>
    <property type="molecule type" value="Genomic_DNA"/>
</dbReference>
<keyword evidence="1" id="KW-0808">Transferase</keyword>
<dbReference type="KEGG" id="sgrg:L0C25_09540"/>
<dbReference type="InterPro" id="IPR040999">
    <property type="entry name" value="Mak_N_cap"/>
</dbReference>
<feature type="domain" description="Maltokinase N-terminal cap" evidence="5">
    <location>
        <begin position="20"/>
        <end position="103"/>
    </location>
</feature>
<evidence type="ECO:0000313" key="6">
    <source>
        <dbReference type="EMBL" id="UYM07297.1"/>
    </source>
</evidence>
<dbReference type="GO" id="GO:0005524">
    <property type="term" value="F:ATP binding"/>
    <property type="evidence" value="ECO:0007669"/>
    <property type="project" value="UniProtKB-KW"/>
</dbReference>
<accession>A0AA46TL40</accession>
<evidence type="ECO:0000256" key="2">
    <source>
        <dbReference type="ARBA" id="ARBA00022741"/>
    </source>
</evidence>
<proteinExistence type="predicted"/>
<evidence type="ECO:0000259" key="5">
    <source>
        <dbReference type="Pfam" id="PF18085"/>
    </source>
</evidence>
<protein>
    <recommendedName>
        <fullName evidence="5">Maltokinase N-terminal cap domain-containing protein</fullName>
    </recommendedName>
</protein>
<keyword evidence="4" id="KW-0067">ATP-binding</keyword>
<keyword evidence="3" id="KW-0418">Kinase</keyword>
<evidence type="ECO:0000256" key="1">
    <source>
        <dbReference type="ARBA" id="ARBA00022679"/>
    </source>
</evidence>
<reference evidence="6" key="1">
    <citation type="submission" date="2022-01" db="EMBL/GenBank/DDBJ databases">
        <title>Nocardioidaceae gen. sp. A5X3R13.</title>
        <authorList>
            <person name="Lopez Marin M.A."/>
            <person name="Uhlik O."/>
        </authorList>
    </citation>
    <scope>NUCLEOTIDE SEQUENCE</scope>
    <source>
        <strain evidence="6">A5X3R13</strain>
    </source>
</reference>
<evidence type="ECO:0000256" key="4">
    <source>
        <dbReference type="ARBA" id="ARBA00022840"/>
    </source>
</evidence>